<evidence type="ECO:0000313" key="1">
    <source>
        <dbReference type="EMBL" id="VVC92653.1"/>
    </source>
</evidence>
<sequence>MIHNLRFPRCFATLFSMNDRLYIVGGAGKVNDKDKTPSSVGAIDVWDWKQRQWNQETEMSIPRHGGVTTIYMRALSNVESFCCERAAWIRGVANLPSPLSGHGAVTLPPASLM</sequence>
<reference evidence="1 2" key="1">
    <citation type="submission" date="2017-07" db="EMBL/GenBank/DDBJ databases">
        <authorList>
            <person name="Talla V."/>
            <person name="Backstrom N."/>
        </authorList>
    </citation>
    <scope>NUCLEOTIDE SEQUENCE [LARGE SCALE GENOMIC DNA]</scope>
</reference>
<name>A0A5E4Q350_9NEOP</name>
<proteinExistence type="predicted"/>
<dbReference type="SUPFAM" id="SSF117281">
    <property type="entry name" value="Kelch motif"/>
    <property type="match status" value="1"/>
</dbReference>
<dbReference type="InterPro" id="IPR015915">
    <property type="entry name" value="Kelch-typ_b-propeller"/>
</dbReference>
<keyword evidence="2" id="KW-1185">Reference proteome</keyword>
<dbReference type="Proteomes" id="UP000324832">
    <property type="component" value="Unassembled WGS sequence"/>
</dbReference>
<organism evidence="1 2">
    <name type="scientific">Leptidea sinapis</name>
    <dbReference type="NCBI Taxonomy" id="189913"/>
    <lineage>
        <taxon>Eukaryota</taxon>
        <taxon>Metazoa</taxon>
        <taxon>Ecdysozoa</taxon>
        <taxon>Arthropoda</taxon>
        <taxon>Hexapoda</taxon>
        <taxon>Insecta</taxon>
        <taxon>Pterygota</taxon>
        <taxon>Neoptera</taxon>
        <taxon>Endopterygota</taxon>
        <taxon>Lepidoptera</taxon>
        <taxon>Glossata</taxon>
        <taxon>Ditrysia</taxon>
        <taxon>Papilionoidea</taxon>
        <taxon>Pieridae</taxon>
        <taxon>Dismorphiinae</taxon>
        <taxon>Leptidea</taxon>
    </lineage>
</organism>
<gene>
    <name evidence="1" type="ORF">LSINAPIS_LOCUS5049</name>
</gene>
<evidence type="ECO:0000313" key="2">
    <source>
        <dbReference type="Proteomes" id="UP000324832"/>
    </source>
</evidence>
<accession>A0A5E4Q350</accession>
<dbReference type="Gene3D" id="2.120.10.80">
    <property type="entry name" value="Kelch-type beta propeller"/>
    <property type="match status" value="1"/>
</dbReference>
<protein>
    <submittedName>
        <fullName evidence="1">Uncharacterized protein</fullName>
    </submittedName>
</protein>
<dbReference type="AlphaFoldDB" id="A0A5E4Q350"/>
<dbReference type="EMBL" id="FZQP02001360">
    <property type="protein sequence ID" value="VVC92653.1"/>
    <property type="molecule type" value="Genomic_DNA"/>
</dbReference>